<protein>
    <submittedName>
        <fullName evidence="2">Unnamed protein product</fullName>
    </submittedName>
</protein>
<dbReference type="EMBL" id="BSXT01002273">
    <property type="protein sequence ID" value="GMF48093.1"/>
    <property type="molecule type" value="Genomic_DNA"/>
</dbReference>
<keyword evidence="3" id="KW-1185">Reference proteome</keyword>
<evidence type="ECO:0000256" key="1">
    <source>
        <dbReference type="SAM" id="MobiDB-lite"/>
    </source>
</evidence>
<reference evidence="2" key="1">
    <citation type="submission" date="2023-04" db="EMBL/GenBank/DDBJ databases">
        <title>Phytophthora fragariaefolia NBRC 109709.</title>
        <authorList>
            <person name="Ichikawa N."/>
            <person name="Sato H."/>
            <person name="Tonouchi N."/>
        </authorList>
    </citation>
    <scope>NUCLEOTIDE SEQUENCE</scope>
    <source>
        <strain evidence="2">NBRC 109709</strain>
    </source>
</reference>
<accession>A0A9W6XYB4</accession>
<feature type="compositionally biased region" description="Basic and acidic residues" evidence="1">
    <location>
        <begin position="45"/>
        <end position="68"/>
    </location>
</feature>
<evidence type="ECO:0000313" key="2">
    <source>
        <dbReference type="EMBL" id="GMF48093.1"/>
    </source>
</evidence>
<feature type="region of interest" description="Disordered" evidence="1">
    <location>
        <begin position="22"/>
        <end position="77"/>
    </location>
</feature>
<sequence length="77" mass="8735">MSFVHGFTVSWELLIRRPHSFDTDSTKPAAAQDFAQDSAYSDDPASLRETKDEDETAMKKDRNGERSLHFNSIKNVS</sequence>
<dbReference type="AlphaFoldDB" id="A0A9W6XYB4"/>
<proteinExistence type="predicted"/>
<gene>
    <name evidence="2" type="ORF">Pfra01_001842500</name>
</gene>
<dbReference type="Proteomes" id="UP001165121">
    <property type="component" value="Unassembled WGS sequence"/>
</dbReference>
<comment type="caution">
    <text evidence="2">The sequence shown here is derived from an EMBL/GenBank/DDBJ whole genome shotgun (WGS) entry which is preliminary data.</text>
</comment>
<evidence type="ECO:0000313" key="3">
    <source>
        <dbReference type="Proteomes" id="UP001165121"/>
    </source>
</evidence>
<organism evidence="2 3">
    <name type="scientific">Phytophthora fragariaefolia</name>
    <dbReference type="NCBI Taxonomy" id="1490495"/>
    <lineage>
        <taxon>Eukaryota</taxon>
        <taxon>Sar</taxon>
        <taxon>Stramenopiles</taxon>
        <taxon>Oomycota</taxon>
        <taxon>Peronosporomycetes</taxon>
        <taxon>Peronosporales</taxon>
        <taxon>Peronosporaceae</taxon>
        <taxon>Phytophthora</taxon>
    </lineage>
</organism>
<name>A0A9W6XYB4_9STRA</name>